<accession>A0ABT3GQX8</accession>
<gene>
    <name evidence="5" type="ORF">OKA05_25460</name>
</gene>
<dbReference type="Gene3D" id="2.60.120.200">
    <property type="match status" value="1"/>
</dbReference>
<dbReference type="PANTHER" id="PTHR33987">
    <property type="entry name" value="CALCINEURIN-LIKE METALLO-PHOSPHOESTERASE SUPERFAMILY PROTEIN"/>
    <property type="match status" value="1"/>
</dbReference>
<evidence type="ECO:0000256" key="2">
    <source>
        <dbReference type="ARBA" id="ARBA00023157"/>
    </source>
</evidence>
<dbReference type="InterPro" id="IPR029052">
    <property type="entry name" value="Metallo-depent_PP-like"/>
</dbReference>
<dbReference type="SUPFAM" id="SSF56300">
    <property type="entry name" value="Metallo-dependent phosphatases"/>
    <property type="match status" value="1"/>
</dbReference>
<keyword evidence="6" id="KW-1185">Reference proteome</keyword>
<evidence type="ECO:0000313" key="5">
    <source>
        <dbReference type="EMBL" id="MCW1925932.1"/>
    </source>
</evidence>
<dbReference type="InterPro" id="IPR013320">
    <property type="entry name" value="ConA-like_dom_sf"/>
</dbReference>
<dbReference type="SUPFAM" id="SSF49899">
    <property type="entry name" value="Concanavalin A-like lectins/glucanases"/>
    <property type="match status" value="1"/>
</dbReference>
<comment type="caution">
    <text evidence="5">The sequence shown here is derived from an EMBL/GenBank/DDBJ whole genome shotgun (WGS) entry which is preliminary data.</text>
</comment>
<dbReference type="SMART" id="SM00560">
    <property type="entry name" value="LamGL"/>
    <property type="match status" value="1"/>
</dbReference>
<dbReference type="InterPro" id="IPR038607">
    <property type="entry name" value="PhoD-like_sf"/>
</dbReference>
<keyword evidence="1 3" id="KW-0732">Signal</keyword>
<dbReference type="CDD" id="cd07389">
    <property type="entry name" value="MPP_PhoD"/>
    <property type="match status" value="1"/>
</dbReference>
<proteinExistence type="predicted"/>
<dbReference type="Pfam" id="PF13385">
    <property type="entry name" value="Laminin_G_3"/>
    <property type="match status" value="1"/>
</dbReference>
<evidence type="ECO:0000256" key="3">
    <source>
        <dbReference type="SAM" id="SignalP"/>
    </source>
</evidence>
<name>A0ABT3GQX8_9BACT</name>
<dbReference type="InterPro" id="IPR018946">
    <property type="entry name" value="PhoD-like_MPP"/>
</dbReference>
<evidence type="ECO:0000313" key="6">
    <source>
        <dbReference type="Proteomes" id="UP001320876"/>
    </source>
</evidence>
<dbReference type="Gene3D" id="3.60.21.70">
    <property type="entry name" value="PhoD-like phosphatase"/>
    <property type="match status" value="1"/>
</dbReference>
<protein>
    <submittedName>
        <fullName evidence="5">Alkaline phosphatase D family protein</fullName>
    </submittedName>
</protein>
<dbReference type="Proteomes" id="UP001320876">
    <property type="component" value="Unassembled WGS sequence"/>
</dbReference>
<dbReference type="InterPro" id="IPR006558">
    <property type="entry name" value="LamG-like"/>
</dbReference>
<keyword evidence="2" id="KW-1015">Disulfide bond</keyword>
<dbReference type="Pfam" id="PF09423">
    <property type="entry name" value="PhoD"/>
    <property type="match status" value="1"/>
</dbReference>
<feature type="chain" id="PRO_5045446889" evidence="3">
    <location>
        <begin position="26"/>
        <end position="835"/>
    </location>
</feature>
<sequence length="835" mass="90737">MKPLSNKSTFILSLLLAAAALPALAQTGPMVGTVKTTEAYFLYRPGEVEKPLRLSVLNASQQVVATSNASSDDANDYVAKFHVTGLTAATAYTYKVEDVSGGSPVQLAGPADGLRFKTRMTTGTKGVVTVAFVSCANSTSEPVWERIGTLNPDQVILGGDTPYVDVIDLATSRSKHRAFLETPFMSSLIHGTSAVGTWDDHDFGLNNGNGVNAADRRNNTRKAFVEYRAHDQFGTGPEGVYHKIDLGVMEIFLLDPRWWSQTGPSPVDPTKKTCFGSAQWTWIQQALETSRAPFKILTMGEIWEDKKNSENDDQFTYWYERDALYDFIRSKSIPGVVVTGGDIHVSRHLIHRQRIGYDLQDFVTSPAHTSVIPSLDVTHPNLEWSSQEPRQFMTMTADTRVTPPLLTARFYKADGTIQREVAIPYGQLTPKAGEGLGRDLRAWWSFDGDLSNDSVLGARFDATAVNGASLVTDGGLRGGAAQFFRDDQQYLRIGRQTLDDTPPLPERAGRNPLDDNGAAHTFSLWCKPSSLPAHGSADRHFMLESALGGSADAGYVLSADLRSAATDTTKINLELHTVTLQPAAAASTSQPTVLAQGPFNCELDRSLFTNRWAHVAVNFDSTTLRLYVDGTNVATHVLPNPGPAVETGSLIIGGHRSGTGRNFDGLIDEVALWSRALTAAEITSLYHAGTPQALPTEVSAADTDGDTLEDWWERLFGLDSENPADALADADNDSVPAWLERAAGTHPQIDDSAVYDYLRELTSPNAANTALIFRHPSQGTLNLRLKASDSGNLEEWSPLTPADGLTGDLFSNDFLFSLQLPPPAPWFIRLEGTPP</sequence>
<reference evidence="5 6" key="1">
    <citation type="submission" date="2022-10" db="EMBL/GenBank/DDBJ databases">
        <title>Luteolibacter arcticus strain CCTCC AB 2014275, whole genome shotgun sequencing project.</title>
        <authorList>
            <person name="Zhao G."/>
            <person name="Shen L."/>
        </authorList>
    </citation>
    <scope>NUCLEOTIDE SEQUENCE [LARGE SCALE GENOMIC DNA]</scope>
    <source>
        <strain evidence="5 6">CCTCC AB 2014275</strain>
    </source>
</reference>
<dbReference type="EMBL" id="JAPDDT010000019">
    <property type="protein sequence ID" value="MCW1925932.1"/>
    <property type="molecule type" value="Genomic_DNA"/>
</dbReference>
<evidence type="ECO:0000256" key="1">
    <source>
        <dbReference type="ARBA" id="ARBA00022729"/>
    </source>
</evidence>
<dbReference type="RefSeq" id="WP_264490041.1">
    <property type="nucleotide sequence ID" value="NZ_JAPDDT010000019.1"/>
</dbReference>
<dbReference type="PANTHER" id="PTHR33987:SF1">
    <property type="entry name" value="CALCINEURIN-LIKE METALLO-PHOSPHOESTERASE SUPERFAMILY PROTEIN"/>
    <property type="match status" value="1"/>
</dbReference>
<feature type="signal peptide" evidence="3">
    <location>
        <begin position="1"/>
        <end position="25"/>
    </location>
</feature>
<feature type="domain" description="LamG-like jellyroll fold" evidence="4">
    <location>
        <begin position="518"/>
        <end position="680"/>
    </location>
</feature>
<evidence type="ECO:0000259" key="4">
    <source>
        <dbReference type="SMART" id="SM00560"/>
    </source>
</evidence>
<organism evidence="5 6">
    <name type="scientific">Luteolibacter arcticus</name>
    <dbReference type="NCBI Taxonomy" id="1581411"/>
    <lineage>
        <taxon>Bacteria</taxon>
        <taxon>Pseudomonadati</taxon>
        <taxon>Verrucomicrobiota</taxon>
        <taxon>Verrucomicrobiia</taxon>
        <taxon>Verrucomicrobiales</taxon>
        <taxon>Verrucomicrobiaceae</taxon>
        <taxon>Luteolibacter</taxon>
    </lineage>
</organism>